<dbReference type="GO" id="GO:0005886">
    <property type="term" value="C:plasma membrane"/>
    <property type="evidence" value="ECO:0007669"/>
    <property type="project" value="TreeGrafter"/>
</dbReference>
<dbReference type="PRINTS" id="PR00109">
    <property type="entry name" value="TYRKINASE"/>
</dbReference>
<dbReference type="GO" id="GO:0004714">
    <property type="term" value="F:transmembrane receptor protein tyrosine kinase activity"/>
    <property type="evidence" value="ECO:0007669"/>
    <property type="project" value="TreeGrafter"/>
</dbReference>
<dbReference type="Proteomes" id="UP000678499">
    <property type="component" value="Unassembled WGS sequence"/>
</dbReference>
<dbReference type="EMBL" id="CAJPEX010000460">
    <property type="protein sequence ID" value="CAG0915831.1"/>
    <property type="molecule type" value="Genomic_DNA"/>
</dbReference>
<feature type="domain" description="Protein kinase" evidence="1">
    <location>
        <begin position="1"/>
        <end position="119"/>
    </location>
</feature>
<reference evidence="2" key="1">
    <citation type="submission" date="2020-11" db="EMBL/GenBank/DDBJ databases">
        <authorList>
            <person name="Tran Van P."/>
        </authorList>
    </citation>
    <scope>NUCLEOTIDE SEQUENCE</scope>
</reference>
<dbReference type="GO" id="GO:0010976">
    <property type="term" value="P:positive regulation of neuron projection development"/>
    <property type="evidence" value="ECO:0007669"/>
    <property type="project" value="TreeGrafter"/>
</dbReference>
<dbReference type="EMBL" id="OA882497">
    <property type="protein sequence ID" value="CAD7275679.1"/>
    <property type="molecule type" value="Genomic_DNA"/>
</dbReference>
<dbReference type="SUPFAM" id="SSF56112">
    <property type="entry name" value="Protein kinase-like (PK-like)"/>
    <property type="match status" value="1"/>
</dbReference>
<dbReference type="InterPro" id="IPR000719">
    <property type="entry name" value="Prot_kinase_dom"/>
</dbReference>
<dbReference type="Pfam" id="PF07714">
    <property type="entry name" value="PK_Tyr_Ser-Thr"/>
    <property type="match status" value="1"/>
</dbReference>
<dbReference type="InterPro" id="IPR001245">
    <property type="entry name" value="Ser-Thr/Tyr_kinase_cat_dom"/>
</dbReference>
<dbReference type="GO" id="GO:0051897">
    <property type="term" value="P:positive regulation of phosphatidylinositol 3-kinase/protein kinase B signal transduction"/>
    <property type="evidence" value="ECO:0007669"/>
    <property type="project" value="TreeGrafter"/>
</dbReference>
<dbReference type="InterPro" id="IPR020635">
    <property type="entry name" value="Tyr_kinase_cat_dom"/>
</dbReference>
<evidence type="ECO:0000313" key="2">
    <source>
        <dbReference type="EMBL" id="CAD7275679.1"/>
    </source>
</evidence>
<name>A0A7R9BHY4_9CRUS</name>
<dbReference type="GO" id="GO:0007169">
    <property type="term" value="P:cell surface receptor protein tyrosine kinase signaling pathway"/>
    <property type="evidence" value="ECO:0007669"/>
    <property type="project" value="TreeGrafter"/>
</dbReference>
<evidence type="ECO:0000259" key="1">
    <source>
        <dbReference type="PROSITE" id="PS50011"/>
    </source>
</evidence>
<dbReference type="GO" id="GO:0005524">
    <property type="term" value="F:ATP binding"/>
    <property type="evidence" value="ECO:0007669"/>
    <property type="project" value="InterPro"/>
</dbReference>
<dbReference type="SMART" id="SM00219">
    <property type="entry name" value="TyrKc"/>
    <property type="match status" value="1"/>
</dbReference>
<dbReference type="GO" id="GO:1990090">
    <property type="term" value="P:cellular response to nerve growth factor stimulus"/>
    <property type="evidence" value="ECO:0007669"/>
    <property type="project" value="TreeGrafter"/>
</dbReference>
<keyword evidence="3" id="KW-1185">Reference proteome</keyword>
<gene>
    <name evidence="2" type="ORF">NMOB1V02_LOCUS3468</name>
</gene>
<dbReference type="PANTHER" id="PTHR24416">
    <property type="entry name" value="TYROSINE-PROTEIN KINASE RECEPTOR"/>
    <property type="match status" value="1"/>
</dbReference>
<evidence type="ECO:0000313" key="3">
    <source>
        <dbReference type="Proteomes" id="UP000678499"/>
    </source>
</evidence>
<dbReference type="PANTHER" id="PTHR24416:SF619">
    <property type="entry name" value="TYROSINE-PROTEIN KINASE TRANSMEMBRANE RECEPTOR ROR-LIKE PROTEIN"/>
    <property type="match status" value="1"/>
</dbReference>
<dbReference type="InterPro" id="IPR050122">
    <property type="entry name" value="RTK"/>
</dbReference>
<accession>A0A7R9BHY4</accession>
<protein>
    <recommendedName>
        <fullName evidence="1">Protein kinase domain-containing protein</fullName>
    </recommendedName>
</protein>
<dbReference type="GO" id="GO:0005030">
    <property type="term" value="F:neurotrophin receptor activity"/>
    <property type="evidence" value="ECO:0007669"/>
    <property type="project" value="TreeGrafter"/>
</dbReference>
<dbReference type="PROSITE" id="PS50011">
    <property type="entry name" value="PROTEIN_KINASE_DOM"/>
    <property type="match status" value="1"/>
</dbReference>
<dbReference type="GO" id="GO:0030424">
    <property type="term" value="C:axon"/>
    <property type="evidence" value="ECO:0007669"/>
    <property type="project" value="TreeGrafter"/>
</dbReference>
<dbReference type="OrthoDB" id="535945at2759"/>
<sequence>MYYCPQQEHKVNTAKRLPVRWMSPESITRRIYSYASDVWAYGIVLWEIYSLGKVPYFGHSNEKVISLIIDGVQLEPPAGSPEYIAGIMKSCWNPEPNRRISFKDICSSLATKNSGHSSPAQPANQKSIEHKFPAESEEAINDHHSGYLQPIMHRNGIVYSELSIRSSSEEIFE</sequence>
<organism evidence="2">
    <name type="scientific">Notodromas monacha</name>
    <dbReference type="NCBI Taxonomy" id="399045"/>
    <lineage>
        <taxon>Eukaryota</taxon>
        <taxon>Metazoa</taxon>
        <taxon>Ecdysozoa</taxon>
        <taxon>Arthropoda</taxon>
        <taxon>Crustacea</taxon>
        <taxon>Oligostraca</taxon>
        <taxon>Ostracoda</taxon>
        <taxon>Podocopa</taxon>
        <taxon>Podocopida</taxon>
        <taxon>Cypridocopina</taxon>
        <taxon>Cypridoidea</taxon>
        <taxon>Cyprididae</taxon>
        <taxon>Notodromas</taxon>
    </lineage>
</organism>
<dbReference type="GO" id="GO:0043235">
    <property type="term" value="C:receptor complex"/>
    <property type="evidence" value="ECO:0007669"/>
    <property type="project" value="TreeGrafter"/>
</dbReference>
<dbReference type="InterPro" id="IPR011009">
    <property type="entry name" value="Kinase-like_dom_sf"/>
</dbReference>
<dbReference type="AlphaFoldDB" id="A0A7R9BHY4"/>
<dbReference type="GO" id="GO:0043121">
    <property type="term" value="F:neurotrophin binding"/>
    <property type="evidence" value="ECO:0007669"/>
    <property type="project" value="TreeGrafter"/>
</dbReference>
<dbReference type="Gene3D" id="1.10.510.10">
    <property type="entry name" value="Transferase(Phosphotransferase) domain 1"/>
    <property type="match status" value="1"/>
</dbReference>
<proteinExistence type="predicted"/>